<evidence type="ECO:0000256" key="3">
    <source>
        <dbReference type="PROSITE-ProRule" id="PRU00221"/>
    </source>
</evidence>
<evidence type="ECO:0000313" key="6">
    <source>
        <dbReference type="Proteomes" id="UP001472866"/>
    </source>
</evidence>
<gene>
    <name evidence="5" type="ORF">HKI87_03g21780</name>
</gene>
<dbReference type="AlphaFoldDB" id="A0AAX4P339"/>
<dbReference type="EMBL" id="CP151503">
    <property type="protein sequence ID" value="WZN60644.1"/>
    <property type="molecule type" value="Genomic_DNA"/>
</dbReference>
<sequence length="614" mass="67068">MQGLVPYNEVDMRKARKRNKLGGGRQESASDMDLDDDLGPSSSSCTKRLRAKKSGLLSVLANRELSTGIKDRSLSRWVEGDMLKTLSGLYCKLKPPPRSTIAAAFSPDGKILASTHGDHTVKIICCRTGECLNVLPGHRRTPWVVTFHPRTSHMLASGSLDHEVRIWNAKSSESIATHEFGKPIASLAFHALGEIIGIASGHQLYIWDYSKSDLGGAKPVSILRTKRSLRAVHFHPFGRPILLSAEVHDQDSTQDLPQAHCTMRWRDALNDYNTSMVGPEQQQGGRGGGQAGEAQATQTQTFRHVAHLQSPHAGQASTSVPQVQEGSPRAGATRNPTGRRWQGLTGIFRTNFSQGHNANPQAEDANATQAAAAAAAAASAAMSQDMPCTVRLRIWNFDINNPTKLLERETLEIKHAVLCSEMGAHFSPCGRYLATCIACHPPPDMVIDNTPLGPVTALFYELRIYSMEKETFGQILHARPIRAAHCLTSIRFSPTSEHLLLAYGRRHMTLLQSIVADAETGSLIPIHTILEIYRVSDMQLVRVIPSAEDEVNVACFHPWPGGGIAYGTKEGKLRLLRHERFDEAEDGEPSIEDELLLAGVLTGGNEHSTVDASP</sequence>
<dbReference type="SMART" id="SM00320">
    <property type="entry name" value="WD40"/>
    <property type="match status" value="4"/>
</dbReference>
<name>A0AAX4P339_9CHLO</name>
<reference evidence="5 6" key="1">
    <citation type="submission" date="2024-03" db="EMBL/GenBank/DDBJ databases">
        <title>Complete genome sequence of the green alga Chloropicon roscoffensis RCC1871.</title>
        <authorList>
            <person name="Lemieux C."/>
            <person name="Pombert J.-F."/>
            <person name="Otis C."/>
            <person name="Turmel M."/>
        </authorList>
    </citation>
    <scope>NUCLEOTIDE SEQUENCE [LARGE SCALE GENOMIC DNA]</scope>
    <source>
        <strain evidence="5 6">RCC1871</strain>
    </source>
</reference>
<dbReference type="PROSITE" id="PS50082">
    <property type="entry name" value="WD_REPEATS_2"/>
    <property type="match status" value="1"/>
</dbReference>
<keyword evidence="1 3" id="KW-0853">WD repeat</keyword>
<dbReference type="PROSITE" id="PS50294">
    <property type="entry name" value="WD_REPEATS_REGION"/>
    <property type="match status" value="1"/>
</dbReference>
<dbReference type="Pfam" id="PF00400">
    <property type="entry name" value="WD40"/>
    <property type="match status" value="2"/>
</dbReference>
<dbReference type="GO" id="GO:0080008">
    <property type="term" value="C:Cul4-RING E3 ubiquitin ligase complex"/>
    <property type="evidence" value="ECO:0007669"/>
    <property type="project" value="TreeGrafter"/>
</dbReference>
<feature type="region of interest" description="Disordered" evidence="4">
    <location>
        <begin position="1"/>
        <end position="45"/>
    </location>
</feature>
<feature type="repeat" description="WD" evidence="3">
    <location>
        <begin position="135"/>
        <end position="177"/>
    </location>
</feature>
<dbReference type="GO" id="GO:0000423">
    <property type="term" value="P:mitophagy"/>
    <property type="evidence" value="ECO:0007669"/>
    <property type="project" value="TreeGrafter"/>
</dbReference>
<keyword evidence="2" id="KW-0677">Repeat</keyword>
<dbReference type="SUPFAM" id="SSF50978">
    <property type="entry name" value="WD40 repeat-like"/>
    <property type="match status" value="1"/>
</dbReference>
<evidence type="ECO:0000256" key="4">
    <source>
        <dbReference type="SAM" id="MobiDB-lite"/>
    </source>
</evidence>
<proteinExistence type="predicted"/>
<dbReference type="InterPro" id="IPR015943">
    <property type="entry name" value="WD40/YVTN_repeat-like_dom_sf"/>
</dbReference>
<evidence type="ECO:0000313" key="5">
    <source>
        <dbReference type="EMBL" id="WZN60644.1"/>
    </source>
</evidence>
<dbReference type="PANTHER" id="PTHR22874:SF1">
    <property type="entry name" value="ACTIVATING MOLECULE IN BECN1-REGULATED AUTOPHAGY PROTEIN 1"/>
    <property type="match status" value="1"/>
</dbReference>
<dbReference type="Proteomes" id="UP001472866">
    <property type="component" value="Chromosome 03"/>
</dbReference>
<evidence type="ECO:0000256" key="1">
    <source>
        <dbReference type="ARBA" id="ARBA00022574"/>
    </source>
</evidence>
<dbReference type="PROSITE" id="PS00678">
    <property type="entry name" value="WD_REPEATS_1"/>
    <property type="match status" value="1"/>
</dbReference>
<keyword evidence="6" id="KW-1185">Reference proteome</keyword>
<dbReference type="InterPro" id="IPR036322">
    <property type="entry name" value="WD40_repeat_dom_sf"/>
</dbReference>
<dbReference type="GO" id="GO:0000045">
    <property type="term" value="P:autophagosome assembly"/>
    <property type="evidence" value="ECO:0007669"/>
    <property type="project" value="TreeGrafter"/>
</dbReference>
<dbReference type="PANTHER" id="PTHR22874">
    <property type="entry name" value="ACTIVATING MOLECULE IN BECN1-REGULATED AUTOPHAGY PROTEIN 1"/>
    <property type="match status" value="1"/>
</dbReference>
<accession>A0AAX4P339</accession>
<dbReference type="InterPro" id="IPR019775">
    <property type="entry name" value="WD40_repeat_CS"/>
</dbReference>
<dbReference type="InterPro" id="IPR001680">
    <property type="entry name" value="WD40_rpt"/>
</dbReference>
<organism evidence="5 6">
    <name type="scientific">Chloropicon roscoffensis</name>
    <dbReference type="NCBI Taxonomy" id="1461544"/>
    <lineage>
        <taxon>Eukaryota</taxon>
        <taxon>Viridiplantae</taxon>
        <taxon>Chlorophyta</taxon>
        <taxon>Chloropicophyceae</taxon>
        <taxon>Chloropicales</taxon>
        <taxon>Chloropicaceae</taxon>
        <taxon>Chloropicon</taxon>
    </lineage>
</organism>
<dbReference type="InterPro" id="IPR052596">
    <property type="entry name" value="AMBRA1_autophagy"/>
</dbReference>
<dbReference type="Gene3D" id="2.130.10.10">
    <property type="entry name" value="YVTN repeat-like/Quinoprotein amine dehydrogenase"/>
    <property type="match status" value="2"/>
</dbReference>
<feature type="compositionally biased region" description="Low complexity" evidence="4">
    <location>
        <begin position="292"/>
        <end position="301"/>
    </location>
</feature>
<dbReference type="GO" id="GO:1990756">
    <property type="term" value="F:ubiquitin-like ligase-substrate adaptor activity"/>
    <property type="evidence" value="ECO:0007669"/>
    <property type="project" value="TreeGrafter"/>
</dbReference>
<feature type="region of interest" description="Disordered" evidence="4">
    <location>
        <begin position="275"/>
        <end position="340"/>
    </location>
</feature>
<protein>
    <submittedName>
        <fullName evidence="5">WD40 repeat domain-containing protein</fullName>
    </submittedName>
</protein>
<feature type="compositionally biased region" description="Polar residues" evidence="4">
    <location>
        <begin position="315"/>
        <end position="325"/>
    </location>
</feature>
<evidence type="ECO:0000256" key="2">
    <source>
        <dbReference type="ARBA" id="ARBA00022737"/>
    </source>
</evidence>